<evidence type="ECO:0000313" key="2">
    <source>
        <dbReference type="EMBL" id="KAK9805973.1"/>
    </source>
</evidence>
<reference evidence="2 3" key="1">
    <citation type="journal article" date="2024" name="Nat. Commun.">
        <title>Phylogenomics reveals the evolutionary origins of lichenization in chlorophyte algae.</title>
        <authorList>
            <person name="Puginier C."/>
            <person name="Libourel C."/>
            <person name="Otte J."/>
            <person name="Skaloud P."/>
            <person name="Haon M."/>
            <person name="Grisel S."/>
            <person name="Petersen M."/>
            <person name="Berrin J.G."/>
            <person name="Delaux P.M."/>
            <person name="Dal Grande F."/>
            <person name="Keller J."/>
        </authorList>
    </citation>
    <scope>NUCLEOTIDE SEQUENCE [LARGE SCALE GENOMIC DNA]</scope>
    <source>
        <strain evidence="2 3">SAG 2036</strain>
    </source>
</reference>
<gene>
    <name evidence="2" type="ORF">WJX73_010060</name>
</gene>
<feature type="compositionally biased region" description="Low complexity" evidence="1">
    <location>
        <begin position="8"/>
        <end position="21"/>
    </location>
</feature>
<evidence type="ECO:0000256" key="1">
    <source>
        <dbReference type="SAM" id="MobiDB-lite"/>
    </source>
</evidence>
<name>A0AAW1PCY0_9CHLO</name>
<dbReference type="Proteomes" id="UP001465755">
    <property type="component" value="Unassembled WGS sequence"/>
</dbReference>
<sequence>MDDLDAQTKANTAANAGGTAKPIAAVARDEVDMKHEGLKKDDGGHQPKVKAIEPTDDRQGNVPPSQERGGYVADAES</sequence>
<comment type="caution">
    <text evidence="2">The sequence shown here is derived from an EMBL/GenBank/DDBJ whole genome shotgun (WGS) entry which is preliminary data.</text>
</comment>
<dbReference type="EMBL" id="JALJOQ010000040">
    <property type="protein sequence ID" value="KAK9805973.1"/>
    <property type="molecule type" value="Genomic_DNA"/>
</dbReference>
<evidence type="ECO:0000313" key="3">
    <source>
        <dbReference type="Proteomes" id="UP001465755"/>
    </source>
</evidence>
<protein>
    <submittedName>
        <fullName evidence="2">Uncharacterized protein</fullName>
    </submittedName>
</protein>
<organism evidence="2 3">
    <name type="scientific">Symbiochloris irregularis</name>
    <dbReference type="NCBI Taxonomy" id="706552"/>
    <lineage>
        <taxon>Eukaryota</taxon>
        <taxon>Viridiplantae</taxon>
        <taxon>Chlorophyta</taxon>
        <taxon>core chlorophytes</taxon>
        <taxon>Trebouxiophyceae</taxon>
        <taxon>Trebouxiales</taxon>
        <taxon>Trebouxiaceae</taxon>
        <taxon>Symbiochloris</taxon>
    </lineage>
</organism>
<feature type="compositionally biased region" description="Basic and acidic residues" evidence="1">
    <location>
        <begin position="27"/>
        <end position="59"/>
    </location>
</feature>
<accession>A0AAW1PCY0</accession>
<keyword evidence="3" id="KW-1185">Reference proteome</keyword>
<feature type="region of interest" description="Disordered" evidence="1">
    <location>
        <begin position="1"/>
        <end position="77"/>
    </location>
</feature>
<dbReference type="AlphaFoldDB" id="A0AAW1PCY0"/>
<proteinExistence type="predicted"/>